<dbReference type="InterPro" id="IPR015815">
    <property type="entry name" value="HIBADH-related"/>
</dbReference>
<sequence>MTSTVVRFGGGIRSVGELERDHVTDVSVLGTGLMGSAIARSLLSAGRSVTVWNRTAARALLLGSQGASVASTVTDALDASPLAIVVVSDTNAARKVLGVLGEHSRRLDLVNLTTGSMADAEALAAFARTNDVLTLEGTVVAFPAEVGGAHARVMFSGSQDVWERHRETLVILGGGSEHISSRPGAVRALNNANECFFIPALVSMMEAAAYGKAAGVSEALVMRSLREGIRKLAEYCDYAAPKLANDEHATEMATIEAWLGGAARSAESMKTFGFDARLISAAEATLEYARDNGEGPSDITSVYRSELSAARARVRSAEK</sequence>
<dbReference type="Gene3D" id="3.40.50.720">
    <property type="entry name" value="NAD(P)-binding Rossmann-like Domain"/>
    <property type="match status" value="1"/>
</dbReference>
<dbReference type="Proteomes" id="UP000291101">
    <property type="component" value="Unassembled WGS sequence"/>
</dbReference>
<dbReference type="OrthoDB" id="5176214at2"/>
<evidence type="ECO:0000259" key="4">
    <source>
        <dbReference type="Pfam" id="PF21761"/>
    </source>
</evidence>
<name>A0A4Q2SJ87_9ACTN</name>
<dbReference type="RefSeq" id="WP_129428260.1">
    <property type="nucleotide sequence ID" value="NZ_SDWV01000022.1"/>
</dbReference>
<keyword evidence="2" id="KW-0560">Oxidoreductase</keyword>
<evidence type="ECO:0000256" key="2">
    <source>
        <dbReference type="ARBA" id="ARBA00023002"/>
    </source>
</evidence>
<dbReference type="InterPro" id="IPR048666">
    <property type="entry name" value="RedAm-like_C"/>
</dbReference>
<dbReference type="Gene3D" id="1.10.1040.10">
    <property type="entry name" value="N-(1-d-carboxylethyl)-l-norvaline Dehydrogenase, domain 2"/>
    <property type="match status" value="1"/>
</dbReference>
<feature type="domain" description="NADPH-dependent reductive aminase-like C-terminal" evidence="4">
    <location>
        <begin position="195"/>
        <end position="303"/>
    </location>
</feature>
<evidence type="ECO:0000259" key="3">
    <source>
        <dbReference type="Pfam" id="PF03446"/>
    </source>
</evidence>
<comment type="caution">
    <text evidence="5">The sequence shown here is derived from an EMBL/GenBank/DDBJ whole genome shotgun (WGS) entry which is preliminary data.</text>
</comment>
<gene>
    <name evidence="5" type="ORF">EUA94_17910</name>
</gene>
<dbReference type="EMBL" id="SDWV01000022">
    <property type="protein sequence ID" value="RYC05625.1"/>
    <property type="molecule type" value="Genomic_DNA"/>
</dbReference>
<proteinExistence type="inferred from homology"/>
<dbReference type="SUPFAM" id="SSF51735">
    <property type="entry name" value="NAD(P)-binding Rossmann-fold domains"/>
    <property type="match status" value="1"/>
</dbReference>
<dbReference type="Pfam" id="PF03446">
    <property type="entry name" value="NAD_binding_2"/>
    <property type="match status" value="1"/>
</dbReference>
<dbReference type="InterPro" id="IPR006115">
    <property type="entry name" value="6PGDH_NADP-bd"/>
</dbReference>
<dbReference type="InterPro" id="IPR036291">
    <property type="entry name" value="NAD(P)-bd_dom_sf"/>
</dbReference>
<keyword evidence="6" id="KW-1185">Reference proteome</keyword>
<dbReference type="PANTHER" id="PTHR43580">
    <property type="entry name" value="OXIDOREDUCTASE GLYR1-RELATED"/>
    <property type="match status" value="1"/>
</dbReference>
<dbReference type="GO" id="GO:0016491">
    <property type="term" value="F:oxidoreductase activity"/>
    <property type="evidence" value="ECO:0007669"/>
    <property type="project" value="UniProtKB-KW"/>
</dbReference>
<dbReference type="InterPro" id="IPR051265">
    <property type="entry name" value="HIBADH-related_NP60_sf"/>
</dbReference>
<comment type="similarity">
    <text evidence="1">Belongs to the HIBADH-related family.</text>
</comment>
<protein>
    <submittedName>
        <fullName evidence="5">NAD(P)-dependent oxidoreductase</fullName>
    </submittedName>
</protein>
<evidence type="ECO:0000256" key="1">
    <source>
        <dbReference type="ARBA" id="ARBA00009080"/>
    </source>
</evidence>
<feature type="domain" description="6-phosphogluconate dehydrogenase NADP-binding" evidence="3">
    <location>
        <begin position="26"/>
        <end position="173"/>
    </location>
</feature>
<organism evidence="5 6">
    <name type="scientific">Nocardioides zhouii</name>
    <dbReference type="NCBI Taxonomy" id="1168729"/>
    <lineage>
        <taxon>Bacteria</taxon>
        <taxon>Bacillati</taxon>
        <taxon>Actinomycetota</taxon>
        <taxon>Actinomycetes</taxon>
        <taxon>Propionibacteriales</taxon>
        <taxon>Nocardioidaceae</taxon>
        <taxon>Nocardioides</taxon>
    </lineage>
</organism>
<dbReference type="PANTHER" id="PTHR43580:SF2">
    <property type="entry name" value="CYTOKINE-LIKE NUCLEAR FACTOR N-PAC"/>
    <property type="match status" value="1"/>
</dbReference>
<dbReference type="InterPro" id="IPR013328">
    <property type="entry name" value="6PGD_dom2"/>
</dbReference>
<dbReference type="AlphaFoldDB" id="A0A4Q2SJ87"/>
<dbReference type="GO" id="GO:0050661">
    <property type="term" value="F:NADP binding"/>
    <property type="evidence" value="ECO:0007669"/>
    <property type="project" value="InterPro"/>
</dbReference>
<reference evidence="5 6" key="1">
    <citation type="submission" date="2019-01" db="EMBL/GenBank/DDBJ databases">
        <title>Novel species of Nocardioides.</title>
        <authorList>
            <person name="Liu Q."/>
            <person name="X Y.-H."/>
        </authorList>
    </citation>
    <scope>NUCLEOTIDE SEQUENCE [LARGE SCALE GENOMIC DNA]</scope>
    <source>
        <strain evidence="5 6">HLT2-9</strain>
    </source>
</reference>
<dbReference type="PIRSF" id="PIRSF000103">
    <property type="entry name" value="HIBADH"/>
    <property type="match status" value="1"/>
</dbReference>
<evidence type="ECO:0000313" key="5">
    <source>
        <dbReference type="EMBL" id="RYC05625.1"/>
    </source>
</evidence>
<dbReference type="Pfam" id="PF21761">
    <property type="entry name" value="RedAm-like_C"/>
    <property type="match status" value="1"/>
</dbReference>
<accession>A0A4Q2SJ87</accession>
<evidence type="ECO:0000313" key="6">
    <source>
        <dbReference type="Proteomes" id="UP000291101"/>
    </source>
</evidence>